<proteinExistence type="predicted"/>
<dbReference type="InterPro" id="IPR012337">
    <property type="entry name" value="RNaseH-like_sf"/>
</dbReference>
<dbReference type="PANTHER" id="PTHR46889">
    <property type="entry name" value="TRANSPOSASE INSF FOR INSERTION SEQUENCE IS3B-RELATED"/>
    <property type="match status" value="1"/>
</dbReference>
<dbReference type="Proteomes" id="UP000019248">
    <property type="component" value="Unassembled WGS sequence"/>
</dbReference>
<name>W7D0V1_9LIST</name>
<dbReference type="PROSITE" id="PS50994">
    <property type="entry name" value="INTEGRASE"/>
    <property type="match status" value="1"/>
</dbReference>
<accession>W7D0V1</accession>
<dbReference type="InterPro" id="IPR036397">
    <property type="entry name" value="RNaseH_sf"/>
</dbReference>
<reference evidence="3 4" key="1">
    <citation type="journal article" date="2014" name="Int. J. Syst. Evol. Microbiol.">
        <title>Listeria floridensis sp. nov., Listeria aquatica sp. nov., Listeria cornellensis sp. nov., Listeria riparia sp. nov. and Listeria grandensis sp. nov., from agricultural and natural environments.</title>
        <authorList>
            <person name="den Bakker H.C."/>
            <person name="Warchocki S."/>
            <person name="Wright E.M."/>
            <person name="Allred A.F."/>
            <person name="Ahlstrom C."/>
            <person name="Manuel C.S."/>
            <person name="Stasiewicz M.J."/>
            <person name="Burrell A."/>
            <person name="Roof S."/>
            <person name="Strawn L."/>
            <person name="Fortes E.D."/>
            <person name="Nightingale K.K."/>
            <person name="Kephart D."/>
            <person name="Wiedmann M."/>
        </authorList>
    </citation>
    <scope>NUCLEOTIDE SEQUENCE [LARGE SCALE GENOMIC DNA]</scope>
    <source>
        <strain evidence="3 4">FSL S10-1204</strain>
    </source>
</reference>
<evidence type="ECO:0000259" key="2">
    <source>
        <dbReference type="PROSITE" id="PS50994"/>
    </source>
</evidence>
<sequence>MKLCEVAGIAQSSYYKWLNRQASVSELINQELEKKIIEIAEQVHHIYGYRRMTLAVNRALHTNYNWKRIRRKKPKWFKPTAEHTAKNMLCCQFHATQPNEKWCTDVTELKYGNRRKKYLSAIKRAIKRNPKARPMIHSNRGFQYTSHAYRQLREKFQFQLSMSRVAKCLDNQPIESFWGTLKAEYYYLHSIESENELIRGIHTYIDFYQNERVVAKFNGLTPSEYRNKAII</sequence>
<dbReference type="Gene3D" id="3.30.420.10">
    <property type="entry name" value="Ribonuclease H-like superfamily/Ribonuclease H"/>
    <property type="match status" value="1"/>
</dbReference>
<evidence type="ECO:0000313" key="4">
    <source>
        <dbReference type="Proteomes" id="UP000019248"/>
    </source>
</evidence>
<dbReference type="InterPro" id="IPR001584">
    <property type="entry name" value="Integrase_cat-core"/>
</dbReference>
<keyword evidence="4" id="KW-1185">Reference proteome</keyword>
<comment type="caution">
    <text evidence="3">The sequence shown here is derived from an EMBL/GenBank/DDBJ whole genome shotgun (WGS) entry which is preliminary data.</text>
</comment>
<evidence type="ECO:0000313" key="3">
    <source>
        <dbReference type="EMBL" id="EUJ45444.1"/>
    </source>
</evidence>
<organism evidence="3 4">
    <name type="scientific">Listeria riparia FSL S10-1204</name>
    <dbReference type="NCBI Taxonomy" id="1265816"/>
    <lineage>
        <taxon>Bacteria</taxon>
        <taxon>Bacillati</taxon>
        <taxon>Bacillota</taxon>
        <taxon>Bacilli</taxon>
        <taxon>Bacillales</taxon>
        <taxon>Listeriaceae</taxon>
        <taxon>Listeria</taxon>
    </lineage>
</organism>
<dbReference type="AlphaFoldDB" id="W7D0V1"/>
<dbReference type="EMBL" id="AODL01000007">
    <property type="protein sequence ID" value="EUJ45444.1"/>
    <property type="molecule type" value="Genomic_DNA"/>
</dbReference>
<dbReference type="SUPFAM" id="SSF53098">
    <property type="entry name" value="Ribonuclease H-like"/>
    <property type="match status" value="1"/>
</dbReference>
<evidence type="ECO:0000256" key="1">
    <source>
        <dbReference type="ARBA" id="ARBA00002286"/>
    </source>
</evidence>
<comment type="function">
    <text evidence="1">Involved in the transposition of the insertion sequence.</text>
</comment>
<protein>
    <submittedName>
        <fullName evidence="3">Putative transposase InsK for insertion sequence element IS150</fullName>
    </submittedName>
</protein>
<dbReference type="GO" id="GO:0015074">
    <property type="term" value="P:DNA integration"/>
    <property type="evidence" value="ECO:0007669"/>
    <property type="project" value="InterPro"/>
</dbReference>
<dbReference type="InterPro" id="IPR025948">
    <property type="entry name" value="HTH-like_dom"/>
</dbReference>
<dbReference type="Pfam" id="PF13276">
    <property type="entry name" value="HTH_21"/>
    <property type="match status" value="1"/>
</dbReference>
<dbReference type="PATRIC" id="fig|1265816.5.peg.1238"/>
<dbReference type="GO" id="GO:0003676">
    <property type="term" value="F:nucleic acid binding"/>
    <property type="evidence" value="ECO:0007669"/>
    <property type="project" value="InterPro"/>
</dbReference>
<feature type="domain" description="Integrase catalytic" evidence="2">
    <location>
        <begin position="118"/>
        <end position="230"/>
    </location>
</feature>
<dbReference type="Pfam" id="PF13333">
    <property type="entry name" value="rve_2"/>
    <property type="match status" value="1"/>
</dbReference>
<dbReference type="RefSeq" id="WP_036100101.1">
    <property type="nucleotide sequence ID" value="NZ_AODL01000007.1"/>
</dbReference>
<dbReference type="OrthoDB" id="9781005at2"/>
<dbReference type="InterPro" id="IPR050900">
    <property type="entry name" value="Transposase_IS3/IS150/IS904"/>
</dbReference>
<dbReference type="PANTHER" id="PTHR46889:SF4">
    <property type="entry name" value="TRANSPOSASE INSO FOR INSERTION SEQUENCE ELEMENT IS911B-RELATED"/>
    <property type="match status" value="1"/>
</dbReference>
<gene>
    <name evidence="3" type="ORF">PRIP_06288</name>
</gene>